<keyword evidence="9 12" id="KW-0472">Membrane</keyword>
<evidence type="ECO:0000256" key="10">
    <source>
        <dbReference type="ARBA" id="ARBA00023180"/>
    </source>
</evidence>
<feature type="transmembrane region" description="Helical" evidence="12">
    <location>
        <begin position="69"/>
        <end position="90"/>
    </location>
</feature>
<dbReference type="PROSITE" id="PS50929">
    <property type="entry name" value="ABC_TM1F"/>
    <property type="match status" value="2"/>
</dbReference>
<dbReference type="Pfam" id="PF00005">
    <property type="entry name" value="ABC_tran"/>
    <property type="match status" value="3"/>
</dbReference>
<organism evidence="15 16">
    <name type="scientific">Parascedosporium putredinis</name>
    <dbReference type="NCBI Taxonomy" id="1442378"/>
    <lineage>
        <taxon>Eukaryota</taxon>
        <taxon>Fungi</taxon>
        <taxon>Dikarya</taxon>
        <taxon>Ascomycota</taxon>
        <taxon>Pezizomycotina</taxon>
        <taxon>Sordariomycetes</taxon>
        <taxon>Hypocreomycetidae</taxon>
        <taxon>Microascales</taxon>
        <taxon>Microascaceae</taxon>
        <taxon>Parascedosporium</taxon>
    </lineage>
</organism>
<feature type="domain" description="ABC transmembrane type-1" evidence="14">
    <location>
        <begin position="21"/>
        <end position="301"/>
    </location>
</feature>
<dbReference type="InterPro" id="IPR017871">
    <property type="entry name" value="ABC_transporter-like_CS"/>
</dbReference>
<evidence type="ECO:0000256" key="12">
    <source>
        <dbReference type="SAM" id="Phobius"/>
    </source>
</evidence>
<evidence type="ECO:0000259" key="13">
    <source>
        <dbReference type="PROSITE" id="PS50893"/>
    </source>
</evidence>
<dbReference type="InterPro" id="IPR011527">
    <property type="entry name" value="ABC1_TM_dom"/>
</dbReference>
<evidence type="ECO:0000256" key="3">
    <source>
        <dbReference type="ARBA" id="ARBA00022448"/>
    </source>
</evidence>
<dbReference type="GO" id="GO:0015421">
    <property type="term" value="F:ABC-type oligopeptide transporter activity"/>
    <property type="evidence" value="ECO:0007669"/>
    <property type="project" value="TreeGrafter"/>
</dbReference>
<dbReference type="Gene3D" id="3.40.50.300">
    <property type="entry name" value="P-loop containing nucleotide triphosphate hydrolases"/>
    <property type="match status" value="3"/>
</dbReference>
<dbReference type="CDD" id="cd18578">
    <property type="entry name" value="ABC_6TM_Pgp_ABCB1_D2_like"/>
    <property type="match status" value="1"/>
</dbReference>
<dbReference type="GO" id="GO:0005524">
    <property type="term" value="F:ATP binding"/>
    <property type="evidence" value="ECO:0007669"/>
    <property type="project" value="UniProtKB-KW"/>
</dbReference>
<dbReference type="PANTHER" id="PTHR43394">
    <property type="entry name" value="ATP-DEPENDENT PERMEASE MDL1, MITOCHONDRIAL"/>
    <property type="match status" value="1"/>
</dbReference>
<name>A0A9P1H4W0_9PEZI</name>
<keyword evidence="10" id="KW-0325">Glycoprotein</keyword>
<evidence type="ECO:0000256" key="1">
    <source>
        <dbReference type="ARBA" id="ARBA00004141"/>
    </source>
</evidence>
<feature type="domain" description="ABC transmembrane type-1" evidence="14">
    <location>
        <begin position="647"/>
        <end position="877"/>
    </location>
</feature>
<dbReference type="PROSITE" id="PS50893">
    <property type="entry name" value="ABC_TRANSPORTER_2"/>
    <property type="match status" value="2"/>
</dbReference>
<comment type="subcellular location">
    <subcellularLocation>
        <location evidence="1">Membrane</location>
        <topology evidence="1">Multi-pass membrane protein</topology>
    </subcellularLocation>
</comment>
<dbReference type="GO" id="GO:0016020">
    <property type="term" value="C:membrane"/>
    <property type="evidence" value="ECO:0007669"/>
    <property type="project" value="UniProtKB-SubCell"/>
</dbReference>
<dbReference type="SMART" id="SM00382">
    <property type="entry name" value="AAA"/>
    <property type="match status" value="2"/>
</dbReference>
<dbReference type="InterPro" id="IPR039421">
    <property type="entry name" value="Type_1_exporter"/>
</dbReference>
<feature type="transmembrane region" description="Helical" evidence="12">
    <location>
        <begin position="688"/>
        <end position="708"/>
    </location>
</feature>
<dbReference type="OrthoDB" id="6500128at2759"/>
<evidence type="ECO:0000256" key="5">
    <source>
        <dbReference type="ARBA" id="ARBA00022737"/>
    </source>
</evidence>
<dbReference type="AlphaFoldDB" id="A0A9P1H4W0"/>
<accession>A0A9P1H4W0</accession>
<reference evidence="15" key="1">
    <citation type="submission" date="2022-11" db="EMBL/GenBank/DDBJ databases">
        <authorList>
            <person name="Scott C."/>
            <person name="Bruce N."/>
        </authorList>
    </citation>
    <scope>NUCLEOTIDE SEQUENCE</scope>
</reference>
<feature type="region of interest" description="Disordered" evidence="11">
    <location>
        <begin position="565"/>
        <end position="588"/>
    </location>
</feature>
<dbReference type="FunFam" id="3.40.50.300:FF:000240">
    <property type="entry name" value="ABC transporter B family member 20"/>
    <property type="match status" value="1"/>
</dbReference>
<evidence type="ECO:0008006" key="17">
    <source>
        <dbReference type="Google" id="ProtNLM"/>
    </source>
</evidence>
<feature type="transmembrane region" description="Helical" evidence="12">
    <location>
        <begin position="174"/>
        <end position="193"/>
    </location>
</feature>
<feature type="transmembrane region" description="Helical" evidence="12">
    <location>
        <begin position="20"/>
        <end position="49"/>
    </location>
</feature>
<dbReference type="GO" id="GO:0016887">
    <property type="term" value="F:ATP hydrolysis activity"/>
    <property type="evidence" value="ECO:0007669"/>
    <property type="project" value="InterPro"/>
</dbReference>
<feature type="transmembrane region" description="Helical" evidence="12">
    <location>
        <begin position="237"/>
        <end position="260"/>
    </location>
</feature>
<dbReference type="CDD" id="cd03249">
    <property type="entry name" value="ABC_MTABC3_MDL1_MDL2"/>
    <property type="match status" value="1"/>
</dbReference>
<feature type="transmembrane region" description="Helical" evidence="12">
    <location>
        <begin position="148"/>
        <end position="167"/>
    </location>
</feature>
<keyword evidence="5" id="KW-0677">Repeat</keyword>
<dbReference type="InterPro" id="IPR027417">
    <property type="entry name" value="P-loop_NTPase"/>
</dbReference>
<keyword evidence="16" id="KW-1185">Reference proteome</keyword>
<keyword evidence="7" id="KW-0067">ATP-binding</keyword>
<dbReference type="Gene3D" id="1.20.1560.10">
    <property type="entry name" value="ABC transporter type 1, transmembrane domain"/>
    <property type="match status" value="2"/>
</dbReference>
<evidence type="ECO:0000256" key="4">
    <source>
        <dbReference type="ARBA" id="ARBA00022692"/>
    </source>
</evidence>
<feature type="domain" description="ABC transporter" evidence="13">
    <location>
        <begin position="930"/>
        <end position="1119"/>
    </location>
</feature>
<dbReference type="InterPro" id="IPR036640">
    <property type="entry name" value="ABC1_TM_sf"/>
</dbReference>
<protein>
    <recommendedName>
        <fullName evidence="17">ABC transporter</fullName>
    </recommendedName>
</protein>
<keyword evidence="3" id="KW-0813">Transport</keyword>
<evidence type="ECO:0000259" key="14">
    <source>
        <dbReference type="PROSITE" id="PS50929"/>
    </source>
</evidence>
<evidence type="ECO:0000256" key="9">
    <source>
        <dbReference type="ARBA" id="ARBA00023136"/>
    </source>
</evidence>
<dbReference type="InterPro" id="IPR003439">
    <property type="entry name" value="ABC_transporter-like_ATP-bd"/>
</dbReference>
<dbReference type="Proteomes" id="UP000838763">
    <property type="component" value="Unassembled WGS sequence"/>
</dbReference>
<dbReference type="EMBL" id="CALLCH030000015">
    <property type="protein sequence ID" value="CAI4216063.1"/>
    <property type="molecule type" value="Genomic_DNA"/>
</dbReference>
<dbReference type="SUPFAM" id="SSF90123">
    <property type="entry name" value="ABC transporter transmembrane region"/>
    <property type="match status" value="2"/>
</dbReference>
<dbReference type="PANTHER" id="PTHR43394:SF11">
    <property type="entry name" value="ATP-BINDING CASSETTE TRANSPORTER"/>
    <property type="match status" value="1"/>
</dbReference>
<feature type="transmembrane region" description="Helical" evidence="12">
    <location>
        <begin position="644"/>
        <end position="667"/>
    </location>
</feature>
<evidence type="ECO:0000256" key="7">
    <source>
        <dbReference type="ARBA" id="ARBA00022840"/>
    </source>
</evidence>
<feature type="transmembrane region" description="Helical" evidence="12">
    <location>
        <begin position="766"/>
        <end position="788"/>
    </location>
</feature>
<sequence length="1169" mass="127698">MTPLLSRVYRYGSPLDYTLGAIGIIAAIASGVALALVNAVFGGFVTAMIDFATSGTLRATSCPKYPNTLWIYSLYFVYIGIARFALTYIYSTLLTLVALRITCNLRGQYLRSAFSQNVAFFDLGGAGSISMQATSNGKLIQNALAEKLGQVFQALSTFVAAFIIAFISQWKLTLILICVVPALSLIVMISSALDAKIETKILQTYGQAGAYAEPRMAEKYAAYTEAASLLGHKKNSLYAVLFAGEYFVIFAGIGLAFWQGIAMIVRGEVDDIGTIFTVIFSVVIAASTLNSVAPHTIIFSRASTAASELFQLIDRRSQIDPFSDAGEIPTQVKGTVEVKNIYFSYPSRPNTLVLNNFSLTVPSGKVTALVGASGSGKSTIVGLLERWYNPNSGSITLDGMRIDALNLRWLRTNVRLVQQEPVLFDGSRIQAAARMAFAHDFIQELPQGYQTRIGERGGLLSGGQKQRIAIARSIISEPKILLLDEATSALDPQAEGIVQRALDEASKNRTTIVIAHKLKTIQQADNIVVLKQGTIIEQGTHHQLVEHGGAYASLVRAQELAPDKAKKTKAAKEEAVPPPPMEDSPAGHKLKSFMFKTRSATAPGTREPHATTVSVDKEDYTLYKRTGLVKSVSKLIVATPEAKWWYILTFVTCVVGAGVYPGQALLLGQIMDIFGSDDMQKRGNFISLMFFVMAIGLFIVYGILGWILTQHPTSQVFAAKVRRDTFTAFLRQDLRFFDRPENTVGALTSRLDTHAQAIFELMGFNVAILLVALISVLVSSILSIAVAWKLGLVGTKMDADVDRRFSKSASIASESVTVIRTVSSLAIEEDVLRRYRFELDTAVKRSAPQLFSMMIWFSLTQSIEYFILALGFWLVTYYLTPAFILRDTNWRFTKANAAANYYFWLLALEPSIRETHENRTNTPADGCRTYDFQNVEFAYPLAPKNPVLQGISLKIDPGQFVAFVGASGCGKSTVISLLERFYDPTQGQIVIDDHHALTELNPASTGNTPVDPCGTGGSQLSGGQRQRIAIARALVRKPRVVLLDEATSALDTESERIVQAALMAAATSESSITVAVAHRLSTIKHADRIFVFSQGQVAEAGSHGELIALGGMYKKMNRLLSFSPKAFSFIPQEVLESYVLRELSMKSCGTMADGLSAQFHSSASYYYPA</sequence>
<evidence type="ECO:0000313" key="16">
    <source>
        <dbReference type="Proteomes" id="UP000838763"/>
    </source>
</evidence>
<proteinExistence type="inferred from homology"/>
<feature type="domain" description="ABC transporter" evidence="13">
    <location>
        <begin position="336"/>
        <end position="557"/>
    </location>
</feature>
<keyword evidence="6" id="KW-0547">Nucleotide-binding</keyword>
<comment type="similarity">
    <text evidence="2">Belongs to the ABC transporter superfamily. ABCB family. Multidrug resistance exporter (TC 3.A.1.201) subfamily.</text>
</comment>
<dbReference type="CDD" id="cd18577">
    <property type="entry name" value="ABC_6TM_Pgp_ABCB1_D1_like"/>
    <property type="match status" value="1"/>
</dbReference>
<gene>
    <name evidence="15" type="ORF">PPNO1_LOCUS5730</name>
</gene>
<evidence type="ECO:0000256" key="8">
    <source>
        <dbReference type="ARBA" id="ARBA00022989"/>
    </source>
</evidence>
<feature type="compositionally biased region" description="Basic and acidic residues" evidence="11">
    <location>
        <begin position="565"/>
        <end position="575"/>
    </location>
</feature>
<evidence type="ECO:0000256" key="11">
    <source>
        <dbReference type="SAM" id="MobiDB-lite"/>
    </source>
</evidence>
<keyword evidence="4 12" id="KW-0812">Transmembrane</keyword>
<comment type="caution">
    <text evidence="15">The sequence shown here is derived from an EMBL/GenBank/DDBJ whole genome shotgun (WGS) entry which is preliminary data.</text>
</comment>
<feature type="transmembrane region" description="Helical" evidence="12">
    <location>
        <begin position="272"/>
        <end position="293"/>
    </location>
</feature>
<dbReference type="SUPFAM" id="SSF52540">
    <property type="entry name" value="P-loop containing nucleoside triphosphate hydrolases"/>
    <property type="match status" value="2"/>
</dbReference>
<evidence type="ECO:0000256" key="6">
    <source>
        <dbReference type="ARBA" id="ARBA00022741"/>
    </source>
</evidence>
<dbReference type="Pfam" id="PF00664">
    <property type="entry name" value="ABC_membrane"/>
    <property type="match status" value="3"/>
</dbReference>
<evidence type="ECO:0000256" key="2">
    <source>
        <dbReference type="ARBA" id="ARBA00007577"/>
    </source>
</evidence>
<dbReference type="PROSITE" id="PS00211">
    <property type="entry name" value="ABC_TRANSPORTER_1"/>
    <property type="match status" value="2"/>
</dbReference>
<evidence type="ECO:0000313" key="15">
    <source>
        <dbReference type="EMBL" id="CAI4216063.1"/>
    </source>
</evidence>
<dbReference type="InterPro" id="IPR003593">
    <property type="entry name" value="AAA+_ATPase"/>
</dbReference>
<keyword evidence="8 12" id="KW-1133">Transmembrane helix</keyword>
<feature type="transmembrane region" description="Helical" evidence="12">
    <location>
        <begin position="865"/>
        <end position="885"/>
    </location>
</feature>